<keyword evidence="7" id="KW-0653">Protein transport</keyword>
<keyword evidence="3" id="KW-0813">Transport</keyword>
<dbReference type="GO" id="GO:0015628">
    <property type="term" value="P:protein secretion by the type II secretion system"/>
    <property type="evidence" value="ECO:0007669"/>
    <property type="project" value="InterPro"/>
</dbReference>
<accession>A0A3S9HFA7</accession>
<dbReference type="Pfam" id="PF04612">
    <property type="entry name" value="T2SSM"/>
    <property type="match status" value="1"/>
</dbReference>
<evidence type="ECO:0000256" key="10">
    <source>
        <dbReference type="SAM" id="Phobius"/>
    </source>
</evidence>
<sequence>MKQSMMLEAAASFWQQCDARERLWLSVGIASIFLAIVYLIFVNPALSNRANLEKKIPQLRLQVAEMAVMSGQYAKIAGEMTADVAPVTREVIESSLQRRGLKAQTLTTADDVVRLQITAASYSNLMEWLLEMQKAARLTVEEIKLTTLTEVGQVSVVLTLKQQKSAF</sequence>
<dbReference type="InterPro" id="IPR023229">
    <property type="entry name" value="T2SS_M_periplasmic_sf"/>
</dbReference>
<evidence type="ECO:0000256" key="4">
    <source>
        <dbReference type="ARBA" id="ARBA00022475"/>
    </source>
</evidence>
<dbReference type="InterPro" id="IPR007690">
    <property type="entry name" value="T2SS_GspM"/>
</dbReference>
<gene>
    <name evidence="11" type="ORF">EJN92_01360</name>
</gene>
<dbReference type="OrthoDB" id="8563628at2"/>
<keyword evidence="8 10" id="KW-1133">Transmembrane helix</keyword>
<evidence type="ECO:0000256" key="2">
    <source>
        <dbReference type="ARBA" id="ARBA00010637"/>
    </source>
</evidence>
<keyword evidence="5" id="KW-0997">Cell inner membrane</keyword>
<dbReference type="GO" id="GO:0015627">
    <property type="term" value="C:type II protein secretion system complex"/>
    <property type="evidence" value="ECO:0007669"/>
    <property type="project" value="InterPro"/>
</dbReference>
<dbReference type="Gene3D" id="3.30.1360.100">
    <property type="entry name" value="General secretion pathway protein M, EpsM"/>
    <property type="match status" value="1"/>
</dbReference>
<dbReference type="GO" id="GO:0005886">
    <property type="term" value="C:plasma membrane"/>
    <property type="evidence" value="ECO:0007669"/>
    <property type="project" value="UniProtKB-SubCell"/>
</dbReference>
<name>A0A3S9HFA7_9BURK</name>
<dbReference type="Proteomes" id="UP000275663">
    <property type="component" value="Chromosome"/>
</dbReference>
<evidence type="ECO:0000256" key="9">
    <source>
        <dbReference type="ARBA" id="ARBA00023136"/>
    </source>
</evidence>
<proteinExistence type="inferred from homology"/>
<reference evidence="11 12" key="1">
    <citation type="journal article" date="2011" name="Int. J. Syst. Evol. Microbiol.">
        <title>Description of Undibacterium oligocarboniphilum sp. nov., isolated from purified water, and Undibacterium pigrum strain CCUG 49012 as the type strain of Undibacterium parvum sp. nov., and emended descriptions of the genus Undibacterium and the species Undibacterium pigrum.</title>
        <authorList>
            <person name="Eder W."/>
            <person name="Wanner G."/>
            <person name="Ludwig W."/>
            <person name="Busse H.J."/>
            <person name="Ziemke-Kageler F."/>
            <person name="Lang E."/>
        </authorList>
    </citation>
    <scope>NUCLEOTIDE SEQUENCE [LARGE SCALE GENOMIC DNA]</scope>
    <source>
        <strain evidence="11 12">DSM 23061</strain>
    </source>
</reference>
<dbReference type="SUPFAM" id="SSF103054">
    <property type="entry name" value="General secretion pathway protein M, EpsM"/>
    <property type="match status" value="1"/>
</dbReference>
<comment type="subcellular location">
    <subcellularLocation>
        <location evidence="1">Cell inner membrane</location>
        <topology evidence="1">Single-pass membrane protein</topology>
    </subcellularLocation>
</comment>
<evidence type="ECO:0000256" key="8">
    <source>
        <dbReference type="ARBA" id="ARBA00022989"/>
    </source>
</evidence>
<keyword evidence="9 10" id="KW-0472">Membrane</keyword>
<dbReference type="AlphaFoldDB" id="A0A3S9HFA7"/>
<evidence type="ECO:0000313" key="12">
    <source>
        <dbReference type="Proteomes" id="UP000275663"/>
    </source>
</evidence>
<evidence type="ECO:0000256" key="6">
    <source>
        <dbReference type="ARBA" id="ARBA00022692"/>
    </source>
</evidence>
<keyword evidence="6 10" id="KW-0812">Transmembrane</keyword>
<organism evidence="11 12">
    <name type="scientific">Undibacterium parvum</name>
    <dbReference type="NCBI Taxonomy" id="401471"/>
    <lineage>
        <taxon>Bacteria</taxon>
        <taxon>Pseudomonadati</taxon>
        <taxon>Pseudomonadota</taxon>
        <taxon>Betaproteobacteria</taxon>
        <taxon>Burkholderiales</taxon>
        <taxon>Oxalobacteraceae</taxon>
        <taxon>Undibacterium</taxon>
    </lineage>
</organism>
<dbReference type="EMBL" id="CP034464">
    <property type="protein sequence ID" value="AZP10790.1"/>
    <property type="molecule type" value="Genomic_DNA"/>
</dbReference>
<feature type="transmembrane region" description="Helical" evidence="10">
    <location>
        <begin position="23"/>
        <end position="46"/>
    </location>
</feature>
<dbReference type="RefSeq" id="WP_126126189.1">
    <property type="nucleotide sequence ID" value="NZ_CP034464.1"/>
</dbReference>
<keyword evidence="4" id="KW-1003">Cell membrane</keyword>
<dbReference type="KEGG" id="upv:EJN92_01360"/>
<evidence type="ECO:0000313" key="11">
    <source>
        <dbReference type="EMBL" id="AZP10790.1"/>
    </source>
</evidence>
<keyword evidence="12" id="KW-1185">Reference proteome</keyword>
<evidence type="ECO:0000256" key="1">
    <source>
        <dbReference type="ARBA" id="ARBA00004377"/>
    </source>
</evidence>
<evidence type="ECO:0000256" key="3">
    <source>
        <dbReference type="ARBA" id="ARBA00022448"/>
    </source>
</evidence>
<protein>
    <submittedName>
        <fullName evidence="11">Type II secretion system protein M</fullName>
    </submittedName>
</protein>
<evidence type="ECO:0000256" key="5">
    <source>
        <dbReference type="ARBA" id="ARBA00022519"/>
    </source>
</evidence>
<comment type="similarity">
    <text evidence="2">Belongs to the GSP M family.</text>
</comment>
<evidence type="ECO:0000256" key="7">
    <source>
        <dbReference type="ARBA" id="ARBA00022927"/>
    </source>
</evidence>